<dbReference type="SMART" id="SM00849">
    <property type="entry name" value="Lactamase_B"/>
    <property type="match status" value="1"/>
</dbReference>
<proteinExistence type="predicted"/>
<evidence type="ECO:0000259" key="1">
    <source>
        <dbReference type="SMART" id="SM00849"/>
    </source>
</evidence>
<protein>
    <submittedName>
        <fullName evidence="2">MBL fold metallo-hydrolase</fullName>
    </submittedName>
</protein>
<organism evidence="2 3">
    <name type="scientific">Brevibacterium luteolum</name>
    <dbReference type="NCBI Taxonomy" id="199591"/>
    <lineage>
        <taxon>Bacteria</taxon>
        <taxon>Bacillati</taxon>
        <taxon>Actinomycetota</taxon>
        <taxon>Actinomycetes</taxon>
        <taxon>Micrococcales</taxon>
        <taxon>Brevibacteriaceae</taxon>
        <taxon>Brevibacterium</taxon>
    </lineage>
</organism>
<accession>A0A2N6PJ76</accession>
<evidence type="ECO:0000313" key="2">
    <source>
        <dbReference type="EMBL" id="PMB98728.1"/>
    </source>
</evidence>
<dbReference type="PANTHER" id="PTHR42951:SF4">
    <property type="entry name" value="ACYL-COENZYME A THIOESTERASE MBLAC2"/>
    <property type="match status" value="1"/>
</dbReference>
<dbReference type="InterPro" id="IPR050855">
    <property type="entry name" value="NDM-1-like"/>
</dbReference>
<dbReference type="PANTHER" id="PTHR42951">
    <property type="entry name" value="METALLO-BETA-LACTAMASE DOMAIN-CONTAINING"/>
    <property type="match status" value="1"/>
</dbReference>
<dbReference type="InterPro" id="IPR001279">
    <property type="entry name" value="Metallo-B-lactamas"/>
</dbReference>
<dbReference type="RefSeq" id="WP_102161460.1">
    <property type="nucleotide sequence ID" value="NZ_JALXLX010000001.1"/>
</dbReference>
<reference evidence="2 3" key="1">
    <citation type="submission" date="2017-09" db="EMBL/GenBank/DDBJ databases">
        <title>Bacterial strain isolated from the female urinary microbiota.</title>
        <authorList>
            <person name="Thomas-White K."/>
            <person name="Kumar N."/>
            <person name="Forster S."/>
            <person name="Putonti C."/>
            <person name="Lawley T."/>
            <person name="Wolfe A.J."/>
        </authorList>
    </citation>
    <scope>NUCLEOTIDE SEQUENCE [LARGE SCALE GENOMIC DNA]</scope>
    <source>
        <strain evidence="2 3">UMB0680</strain>
    </source>
</reference>
<dbReference type="Gene3D" id="3.60.15.10">
    <property type="entry name" value="Ribonuclease Z/Hydroxyacylglutathione hydrolase-like"/>
    <property type="match status" value="1"/>
</dbReference>
<gene>
    <name evidence="2" type="ORF">CJ198_05305</name>
</gene>
<dbReference type="GO" id="GO:0016787">
    <property type="term" value="F:hydrolase activity"/>
    <property type="evidence" value="ECO:0007669"/>
    <property type="project" value="UniProtKB-KW"/>
</dbReference>
<sequence length="266" mass="27728">MSEPSLPAPAIFVHTSEPAALNSYLIIGTERAVIIDTGAGPAQAAGILDAFTAVLAQHSDAGRGTELPIVAVNTHDHWDHFFGNAHFAACGVEEFFGSPAFARDQSGSAWLQFHAVPLEAEPHLPADPSELAVEVTALADGAVLDIGSWQLHAYEMPGHTDTDLVLACADVVFTGDLVEEGAPPQAGDDATPSRWAAGLRELAALPGAEVFAPGHGQPVDAGFVRRQAEDIAVLAADPDHELTALSAEPFAFAESPGLPAGVRRLR</sequence>
<keyword evidence="3" id="KW-1185">Reference proteome</keyword>
<comment type="caution">
    <text evidence="2">The sequence shown here is derived from an EMBL/GenBank/DDBJ whole genome shotgun (WGS) entry which is preliminary data.</text>
</comment>
<dbReference type="GeneID" id="86841579"/>
<keyword evidence="2" id="KW-0378">Hydrolase</keyword>
<name>A0A2N6PJ76_9MICO</name>
<dbReference type="Pfam" id="PF00753">
    <property type="entry name" value="Lactamase_B"/>
    <property type="match status" value="1"/>
</dbReference>
<feature type="domain" description="Metallo-beta-lactamase" evidence="1">
    <location>
        <begin position="20"/>
        <end position="215"/>
    </location>
</feature>
<dbReference type="OrthoDB" id="2273115at2"/>
<evidence type="ECO:0000313" key="3">
    <source>
        <dbReference type="Proteomes" id="UP000235703"/>
    </source>
</evidence>
<dbReference type="SUPFAM" id="SSF56281">
    <property type="entry name" value="Metallo-hydrolase/oxidoreductase"/>
    <property type="match status" value="1"/>
</dbReference>
<dbReference type="AlphaFoldDB" id="A0A2N6PJ76"/>
<dbReference type="Proteomes" id="UP000235703">
    <property type="component" value="Unassembled WGS sequence"/>
</dbReference>
<dbReference type="InterPro" id="IPR036866">
    <property type="entry name" value="RibonucZ/Hydroxyglut_hydro"/>
</dbReference>
<dbReference type="EMBL" id="PNFZ01000002">
    <property type="protein sequence ID" value="PMB98728.1"/>
    <property type="molecule type" value="Genomic_DNA"/>
</dbReference>